<evidence type="ECO:0000313" key="13">
    <source>
        <dbReference type="EMBL" id="RWX50493.1"/>
    </source>
</evidence>
<keyword evidence="6" id="KW-0997">Cell inner membrane</keyword>
<dbReference type="PANTHER" id="PTHR30093:SF44">
    <property type="entry name" value="TYPE II SECRETION SYSTEM CORE PROTEIN G"/>
    <property type="match status" value="1"/>
</dbReference>
<feature type="transmembrane region" description="Helical" evidence="11">
    <location>
        <begin position="29"/>
        <end position="53"/>
    </location>
</feature>
<comment type="subcellular location">
    <subcellularLocation>
        <location evidence="1">Cell inner membrane</location>
        <topology evidence="1">Single-pass membrane protein</topology>
    </subcellularLocation>
</comment>
<dbReference type="Proteomes" id="UP000288892">
    <property type="component" value="Unassembled WGS sequence"/>
</dbReference>
<dbReference type="Pfam" id="PF08334">
    <property type="entry name" value="T2SSG"/>
    <property type="match status" value="1"/>
</dbReference>
<evidence type="ECO:0000256" key="1">
    <source>
        <dbReference type="ARBA" id="ARBA00004377"/>
    </source>
</evidence>
<dbReference type="GO" id="GO:0015627">
    <property type="term" value="C:type II protein secretion system complex"/>
    <property type="evidence" value="ECO:0007669"/>
    <property type="project" value="InterPro"/>
</dbReference>
<evidence type="ECO:0000256" key="5">
    <source>
        <dbReference type="ARBA" id="ARBA00022481"/>
    </source>
</evidence>
<dbReference type="InterPro" id="IPR000983">
    <property type="entry name" value="Bac_GSPG_pilin"/>
</dbReference>
<evidence type="ECO:0000256" key="8">
    <source>
        <dbReference type="ARBA" id="ARBA00022989"/>
    </source>
</evidence>
<dbReference type="InterPro" id="IPR012902">
    <property type="entry name" value="N_methyl_site"/>
</dbReference>
<dbReference type="GO" id="GO:0005886">
    <property type="term" value="C:plasma membrane"/>
    <property type="evidence" value="ECO:0007669"/>
    <property type="project" value="UniProtKB-SubCell"/>
</dbReference>
<feature type="region of interest" description="Disordered" evidence="10">
    <location>
        <begin position="145"/>
        <end position="164"/>
    </location>
</feature>
<proteinExistence type="inferred from homology"/>
<evidence type="ECO:0000256" key="6">
    <source>
        <dbReference type="ARBA" id="ARBA00022519"/>
    </source>
</evidence>
<dbReference type="SUPFAM" id="SSF54523">
    <property type="entry name" value="Pili subunits"/>
    <property type="match status" value="1"/>
</dbReference>
<keyword evidence="9 11" id="KW-0472">Membrane</keyword>
<dbReference type="NCBIfam" id="TIGR01710">
    <property type="entry name" value="typeII_sec_gspG"/>
    <property type="match status" value="1"/>
</dbReference>
<accession>A0A444JBS1</accession>
<gene>
    <name evidence="13" type="ORF">VU01_13102</name>
</gene>
<dbReference type="Gene3D" id="3.30.700.10">
    <property type="entry name" value="Glycoprotein, Type 4 Pilin"/>
    <property type="match status" value="1"/>
</dbReference>
<evidence type="ECO:0000256" key="7">
    <source>
        <dbReference type="ARBA" id="ARBA00022692"/>
    </source>
</evidence>
<evidence type="ECO:0000259" key="12">
    <source>
        <dbReference type="Pfam" id="PF08334"/>
    </source>
</evidence>
<keyword evidence="7 11" id="KW-0812">Transmembrane</keyword>
<evidence type="ECO:0000256" key="4">
    <source>
        <dbReference type="ARBA" id="ARBA00022475"/>
    </source>
</evidence>
<keyword evidence="14" id="KW-1185">Reference proteome</keyword>
<keyword evidence="8 11" id="KW-1133">Transmembrane helix</keyword>
<dbReference type="Pfam" id="PF07963">
    <property type="entry name" value="N_methyl"/>
    <property type="match status" value="1"/>
</dbReference>
<dbReference type="PROSITE" id="PS00409">
    <property type="entry name" value="PROKAR_NTER_METHYL"/>
    <property type="match status" value="1"/>
</dbReference>
<dbReference type="EMBL" id="MTKS01000310">
    <property type="protein sequence ID" value="RWX50493.1"/>
    <property type="molecule type" value="Genomic_DNA"/>
</dbReference>
<name>A0A444JBS1_9BACT</name>
<feature type="region of interest" description="Disordered" evidence="10">
    <location>
        <begin position="1"/>
        <end position="24"/>
    </location>
</feature>
<keyword evidence="5" id="KW-0488">Methylation</keyword>
<dbReference type="InterPro" id="IPR045584">
    <property type="entry name" value="Pilin-like"/>
</dbReference>
<evidence type="ECO:0000313" key="14">
    <source>
        <dbReference type="Proteomes" id="UP000288892"/>
    </source>
</evidence>
<evidence type="ECO:0000256" key="3">
    <source>
        <dbReference type="ARBA" id="ARBA00020042"/>
    </source>
</evidence>
<evidence type="ECO:0000256" key="9">
    <source>
        <dbReference type="ARBA" id="ARBA00023136"/>
    </source>
</evidence>
<protein>
    <recommendedName>
        <fullName evidence="3">Type II secretion system core protein G</fullName>
    </recommendedName>
</protein>
<comment type="similarity">
    <text evidence="2">Belongs to the GSP G family.</text>
</comment>
<evidence type="ECO:0000256" key="10">
    <source>
        <dbReference type="SAM" id="MobiDB-lite"/>
    </source>
</evidence>
<dbReference type="NCBIfam" id="TIGR02532">
    <property type="entry name" value="IV_pilin_GFxxxE"/>
    <property type="match status" value="1"/>
</dbReference>
<feature type="domain" description="Type II secretion system protein GspG C-terminal" evidence="12">
    <location>
        <begin position="51"/>
        <end position="162"/>
    </location>
</feature>
<comment type="caution">
    <text evidence="13">The sequence shown here is derived from an EMBL/GenBank/DDBJ whole genome shotgun (WGS) entry which is preliminary data.</text>
</comment>
<reference evidence="13 14" key="1">
    <citation type="submission" date="2017-01" db="EMBL/GenBank/DDBJ databases">
        <title>The cable genome- insights into the physiology and evolution of filamentous bacteria capable of sulfide oxidation via long distance electron transfer.</title>
        <authorList>
            <person name="Schreiber L."/>
            <person name="Bjerg J.T."/>
            <person name="Boggild A."/>
            <person name="Van De Vossenberg J."/>
            <person name="Meysman F."/>
            <person name="Nielsen L.P."/>
            <person name="Schramm A."/>
            <person name="Kjeldsen K.U."/>
        </authorList>
    </citation>
    <scope>NUCLEOTIDE SEQUENCE [LARGE SCALE GENOMIC DNA]</scope>
    <source>
        <strain evidence="13">A5</strain>
    </source>
</reference>
<sequence>MDNKKGGTLKKEIGKQKENRSTRRDEKGFTLIELMVVIVILGILAGMIVPKIMDRPEEARRTKAEIDIGALSQALKMYKLDNGKYPTSDQGLQALIEPPSSGQLAKKWRNGGYLDKAAVPKDPWDNDFIYISPGQHGDFDLMSYGPDNEPGGEDMDADINSWEQ</sequence>
<dbReference type="InterPro" id="IPR010054">
    <property type="entry name" value="Type2_sec_GspG"/>
</dbReference>
<keyword evidence="4" id="KW-1003">Cell membrane</keyword>
<dbReference type="AlphaFoldDB" id="A0A444JBS1"/>
<dbReference type="PANTHER" id="PTHR30093">
    <property type="entry name" value="GENERAL SECRETION PATHWAY PROTEIN G"/>
    <property type="match status" value="1"/>
</dbReference>
<organism evidence="13 14">
    <name type="scientific">Candidatus Electrothrix marina</name>
    <dbReference type="NCBI Taxonomy" id="1859130"/>
    <lineage>
        <taxon>Bacteria</taxon>
        <taxon>Pseudomonadati</taxon>
        <taxon>Thermodesulfobacteriota</taxon>
        <taxon>Desulfobulbia</taxon>
        <taxon>Desulfobulbales</taxon>
        <taxon>Desulfobulbaceae</taxon>
        <taxon>Candidatus Electrothrix</taxon>
    </lineage>
</organism>
<dbReference type="PRINTS" id="PR00813">
    <property type="entry name" value="BCTERIALGSPG"/>
</dbReference>
<evidence type="ECO:0000256" key="11">
    <source>
        <dbReference type="SAM" id="Phobius"/>
    </source>
</evidence>
<dbReference type="InterPro" id="IPR013545">
    <property type="entry name" value="T2SS_protein-GspG_C"/>
</dbReference>
<dbReference type="GO" id="GO:0015628">
    <property type="term" value="P:protein secretion by the type II secretion system"/>
    <property type="evidence" value="ECO:0007669"/>
    <property type="project" value="InterPro"/>
</dbReference>
<evidence type="ECO:0000256" key="2">
    <source>
        <dbReference type="ARBA" id="ARBA00009984"/>
    </source>
</evidence>